<reference evidence="1 2" key="1">
    <citation type="submission" date="2019-10" db="EMBL/GenBank/DDBJ databases">
        <title>Genome Sequences from Six Type Strain Members of the Archaeal Family Sulfolobaceae: Acidianus ambivalens, Acidianus infernus, Metallosphaera prunae, Stygiolobus azoricus, Sulfolobus metallicus, and Sulfurisphaera ohwakuensis.</title>
        <authorList>
            <person name="Counts J.A."/>
            <person name="Kelly R.M."/>
        </authorList>
    </citation>
    <scope>NUCLEOTIDE SEQUENCE [LARGE SCALE GENOMIC DNA]</scope>
    <source>
        <strain evidence="1 2">DSM 3191</strain>
    </source>
</reference>
<accession>A0A6A9QCN9</accession>
<dbReference type="AlphaFoldDB" id="A0A6A9QCN9"/>
<dbReference type="EMBL" id="WFIY01000004">
    <property type="protein sequence ID" value="MUM64961.1"/>
    <property type="molecule type" value="Genomic_DNA"/>
</dbReference>
<sequence length="194" mass="22142">MKDFRSKKVAIVANCILNQNSKVIGFAKYKGMVKEIVDLLYEYNYGILQLPCPETLFAGARRWWQVRDQYDTEGYREHCRMLAKPIITMLKEYQKEGYDVVLIGVDGSPSCGINLSPTSKKWGGPPTLRDEDAWNAEMINKPGIFMEVLMEEIKKAGLKEPKVIGVGLDLKDAEHWNNEEITNIIAELKEKLSK</sequence>
<dbReference type="InterPro" id="IPR054648">
    <property type="entry name" value="TudS-rel"/>
</dbReference>
<dbReference type="RefSeq" id="WP_205737141.1">
    <property type="nucleotide sequence ID" value="NZ_WFIY01000004.1"/>
</dbReference>
<keyword evidence="2" id="KW-1185">Reference proteome</keyword>
<comment type="caution">
    <text evidence="1">The sequence shown here is derived from an EMBL/GenBank/DDBJ whole genome shotgun (WGS) entry which is preliminary data.</text>
</comment>
<protein>
    <submittedName>
        <fullName evidence="1">DUF523 domain-containing protein</fullName>
    </submittedName>
</protein>
<gene>
    <name evidence="1" type="ORF">D1867_06845</name>
</gene>
<evidence type="ECO:0000313" key="1">
    <source>
        <dbReference type="EMBL" id="MUM64961.1"/>
    </source>
</evidence>
<proteinExistence type="predicted"/>
<dbReference type="Proteomes" id="UP000440125">
    <property type="component" value="Unassembled WGS sequence"/>
</dbReference>
<dbReference type="OrthoDB" id="240616at2157"/>
<dbReference type="NCBIfam" id="NF045597">
    <property type="entry name" value="TudS_rel_CD3072"/>
    <property type="match status" value="1"/>
</dbReference>
<name>A0A6A9QCN9_ACIIN</name>
<evidence type="ECO:0000313" key="2">
    <source>
        <dbReference type="Proteomes" id="UP000440125"/>
    </source>
</evidence>
<organism evidence="1 2">
    <name type="scientific">Acidianus infernus</name>
    <dbReference type="NCBI Taxonomy" id="12915"/>
    <lineage>
        <taxon>Archaea</taxon>
        <taxon>Thermoproteota</taxon>
        <taxon>Thermoprotei</taxon>
        <taxon>Sulfolobales</taxon>
        <taxon>Sulfolobaceae</taxon>
        <taxon>Acidianus</taxon>
    </lineage>
</organism>